<accession>D3MTS7</accession>
<dbReference type="SMART" id="SM00635">
    <property type="entry name" value="BID_2"/>
    <property type="match status" value="1"/>
</dbReference>
<dbReference type="PANTHER" id="PTHR46652:SF3">
    <property type="entry name" value="LEUCINE-RICH REPEAT-CONTAINING PROTEIN 9"/>
    <property type="match status" value="1"/>
</dbReference>
<comment type="caution">
    <text evidence="5">The sequence shown here is derived from an EMBL/GenBank/DDBJ whole genome shotgun (WGS) entry which is preliminary data.</text>
</comment>
<evidence type="ECO:0000256" key="2">
    <source>
        <dbReference type="ARBA" id="ARBA00022737"/>
    </source>
</evidence>
<evidence type="ECO:0000313" key="5">
    <source>
        <dbReference type="EMBL" id="EFD04482.1"/>
    </source>
</evidence>
<dbReference type="Pfam" id="PF12799">
    <property type="entry name" value="LRR_4"/>
    <property type="match status" value="3"/>
</dbReference>
<dbReference type="InterPro" id="IPR003343">
    <property type="entry name" value="Big_2"/>
</dbReference>
<proteinExistence type="predicted"/>
<keyword evidence="2" id="KW-0677">Repeat</keyword>
<organism evidence="5 6">
    <name type="scientific">Peptostreptococcus anaerobius 653-L</name>
    <dbReference type="NCBI Taxonomy" id="596329"/>
    <lineage>
        <taxon>Bacteria</taxon>
        <taxon>Bacillati</taxon>
        <taxon>Bacillota</taxon>
        <taxon>Clostridia</taxon>
        <taxon>Peptostreptococcales</taxon>
        <taxon>Peptostreptococcaceae</taxon>
        <taxon>Peptostreptococcus</taxon>
    </lineage>
</organism>
<evidence type="ECO:0000256" key="3">
    <source>
        <dbReference type="SAM" id="MobiDB-lite"/>
    </source>
</evidence>
<dbReference type="InterPro" id="IPR050836">
    <property type="entry name" value="SDS22/Internalin_LRR"/>
</dbReference>
<dbReference type="InterPro" id="IPR007253">
    <property type="entry name" value="Cell_wall-bd_2"/>
</dbReference>
<gene>
    <name evidence="5" type="ORF">HMPREF0631_0964</name>
</gene>
<dbReference type="InterPro" id="IPR001611">
    <property type="entry name" value="Leu-rich_rpt"/>
</dbReference>
<sequence>MEVGGIMNTKTKNSKKSTSLLLATAITFSSLVSVNTYASESSSELSLERIYGKDRYQTSIDILDKMDTNKVYLTNGKIFADALSVGPLAGKENAAIVLSDGKTLDVDKLKSKSITEITIVGGKNSISNTLENNLKKNFKVSRIAGKDRYETSLKIVEKMGVNNIAIATGKDFPDALSAGAYLSQKGMPLLLVDGSLAGNIPQKYNVVYTFGGVNSIKKTFGKRISGKDRYETSMQIAKEFGNFDTAVLASGRVFADALASTPLAKKLHAPILLTNGNDVSNEVFKFQGLKKVVLVGGEKSLSKELEKKLLNPNNTEESKEDNKNTNKTHNSNNQNSQNNIDNSKEVNIKDEILKKAIINQLKHQNIYKDGQKITEKKMSQLKGLDCNLNFTQSRRGGIKSLEGLEYAVNMTILDLTGNEVIDLTPLKKCKNLETLELDDQYLAKSEQNPTDKYLTDISPLKGLTKLKKLVLKNNKIENLSAIGSLTELEELDLYGNKGIKSINGFENLKKLKKLLLNRTGEITDISPLKECKDLEELSIQYNKVSSIEALKDHEKLTLLDISGNKQITDLSPLEKSTKLTRLLANGNKIESLDSLKNLTELKEIHVSENKIKDISPLKKLVNLEDLDIGNNPDIESLDVLKNLTNITELKINNAKKVKDFSPISKLKKLDDLTIIRSGLTDISFLRGLNEITEMNLQTNQISNINPLVDMANLREVKLGRNKIFDASPIGKLRSKFKVAVEMGSQEVDIVTTNSLVRNPIIDQSGNKLVIKEKEGKIKNNGENIEILNFDKLKNGETIEVKWGKDAEFNGSLFINIKKLKEVSSVKIENTETSLEKGKSLKLKATVEGKNLKDEDKKVKFEIEGKNSPNTSINNDGVLTIAGDETSTKITVKATSVLDKTKTTTKEIIVTSPAKNISTKLKMGSSKSIDIDKNNEDAKEWLKALGEGNATVLKGQEKLSKLPYNYGEKRPGYYAGEYGNSKSTGLVIFGLNDGDKVIVKVPGFEDVEVKVVNYSRPINYNLEIVQKNN</sequence>
<dbReference type="InterPro" id="IPR032675">
    <property type="entry name" value="LRR_dom_sf"/>
</dbReference>
<reference evidence="5 6" key="1">
    <citation type="submission" date="2010-01" db="EMBL/GenBank/DDBJ databases">
        <authorList>
            <person name="Dodson R."/>
            <person name="Madupu R."/>
            <person name="Durkin A.S."/>
            <person name="Torralba M."/>
            <person name="Methe B."/>
            <person name="Sutton G.G."/>
            <person name="Strausberg R.L."/>
            <person name="Nelson K.E."/>
        </authorList>
    </citation>
    <scope>NUCLEOTIDE SEQUENCE [LARGE SCALE GENOMIC DNA]</scope>
    <source>
        <strain evidence="5 6">653-L</strain>
    </source>
</reference>
<dbReference type="SMART" id="SM00365">
    <property type="entry name" value="LRR_SD22"/>
    <property type="match status" value="8"/>
</dbReference>
<dbReference type="AlphaFoldDB" id="D3MTS7"/>
<keyword evidence="6" id="KW-1185">Reference proteome</keyword>
<feature type="region of interest" description="Disordered" evidence="3">
    <location>
        <begin position="305"/>
        <end position="344"/>
    </location>
</feature>
<dbReference type="InterPro" id="IPR025875">
    <property type="entry name" value="Leu-rich_rpt_4"/>
</dbReference>
<dbReference type="EMBL" id="ADJN01000063">
    <property type="protein sequence ID" value="EFD04482.1"/>
    <property type="molecule type" value="Genomic_DNA"/>
</dbReference>
<keyword evidence="1" id="KW-0433">Leucine-rich repeat</keyword>
<dbReference type="PROSITE" id="PS51450">
    <property type="entry name" value="LRR"/>
    <property type="match status" value="7"/>
</dbReference>
<dbReference type="Gene3D" id="3.40.50.12090">
    <property type="match status" value="3"/>
</dbReference>
<dbReference type="PANTHER" id="PTHR46652">
    <property type="entry name" value="LEUCINE-RICH REPEAT AND IQ DOMAIN-CONTAINING PROTEIN 1-RELATED"/>
    <property type="match status" value="1"/>
</dbReference>
<dbReference type="eggNOG" id="COG2382">
    <property type="taxonomic scope" value="Bacteria"/>
</dbReference>
<dbReference type="eggNOG" id="COG2247">
    <property type="taxonomic scope" value="Bacteria"/>
</dbReference>
<dbReference type="SUPFAM" id="SSF52058">
    <property type="entry name" value="L domain-like"/>
    <property type="match status" value="1"/>
</dbReference>
<dbReference type="Pfam" id="PF04122">
    <property type="entry name" value="CW_binding_2"/>
    <property type="match status" value="3"/>
</dbReference>
<feature type="domain" description="BIG2" evidence="4">
    <location>
        <begin position="821"/>
        <end position="903"/>
    </location>
</feature>
<evidence type="ECO:0000313" key="6">
    <source>
        <dbReference type="Proteomes" id="UP000004206"/>
    </source>
</evidence>
<evidence type="ECO:0000256" key="1">
    <source>
        <dbReference type="ARBA" id="ARBA00022614"/>
    </source>
</evidence>
<evidence type="ECO:0000259" key="4">
    <source>
        <dbReference type="SMART" id="SM00635"/>
    </source>
</evidence>
<feature type="compositionally biased region" description="Low complexity" evidence="3">
    <location>
        <begin position="325"/>
        <end position="341"/>
    </location>
</feature>
<dbReference type="eggNOG" id="COG4886">
    <property type="taxonomic scope" value="Bacteria"/>
</dbReference>
<dbReference type="Proteomes" id="UP000004206">
    <property type="component" value="Unassembled WGS sequence"/>
</dbReference>
<name>D3MTS7_9FIRM</name>
<protein>
    <submittedName>
        <fullName evidence="5">Leucine Rich Repeat protein</fullName>
    </submittedName>
</protein>
<dbReference type="Gene3D" id="3.80.10.10">
    <property type="entry name" value="Ribonuclease Inhibitor"/>
    <property type="match status" value="2"/>
</dbReference>